<evidence type="ECO:0000313" key="10">
    <source>
        <dbReference type="Proteomes" id="UP000722485"/>
    </source>
</evidence>
<dbReference type="PANTHER" id="PTHR33048:SF143">
    <property type="entry name" value="EXTRACELLULAR MEMBRANE PROTEIN CFEM DOMAIN-CONTAINING PROTEIN-RELATED"/>
    <property type="match status" value="1"/>
</dbReference>
<name>A0A9P5HK45_9HYPO</name>
<organism evidence="9 10">
    <name type="scientific">Cylindrodendrum hubeiense</name>
    <dbReference type="NCBI Taxonomy" id="595255"/>
    <lineage>
        <taxon>Eukaryota</taxon>
        <taxon>Fungi</taxon>
        <taxon>Dikarya</taxon>
        <taxon>Ascomycota</taxon>
        <taxon>Pezizomycotina</taxon>
        <taxon>Sordariomycetes</taxon>
        <taxon>Hypocreomycetidae</taxon>
        <taxon>Hypocreales</taxon>
        <taxon>Nectriaceae</taxon>
        <taxon>Cylindrodendrum</taxon>
    </lineage>
</organism>
<evidence type="ECO:0000256" key="1">
    <source>
        <dbReference type="ARBA" id="ARBA00004141"/>
    </source>
</evidence>
<sequence>MQGILLVVERPAIYSPISGTSLPRPPRSRVGSESGPHALYVKVSPVPRIDSSSDDSDVDTLPLLLLHDEVLRRDLRFCALVEEFSRTRRSDVVASNVRYIACLCVDADFMAAAQGCQALNCTIKEILTSTNATLAACGVAPGSQTATVIAIPAAFGSFAILLVLIRIFGRIYITKIDLDWDDYLIVAAVVFASVLNFVCFPMAYHGMGRDFWTISFPNIDMTLKLLYVAEIFYMVAEMLVQMSLLAFYIRVFPGASVFVRRSSWTLMVIVGCFGIANTCAMIFQCTPIPFFWTGWAGETKGKCININLFSWIRAAVEIAIDVAIISLPLPSVIKLQMNWKKKFQVLLMFMLGFVITIISILRLQSLIQFSKTSNPTYDNSPAIYWSVLECDMFIICACMPAIRSVLSRLAPEFFGTNPKMSYPSTDGYYRHQGSKEDSKQQSSHQMSNLSNSGKIVRSVNVDVRREQMTASDEELVYPPRHYYLSDS</sequence>
<keyword evidence="3 7" id="KW-1133">Transmembrane helix</keyword>
<evidence type="ECO:0000256" key="7">
    <source>
        <dbReference type="SAM" id="Phobius"/>
    </source>
</evidence>
<dbReference type="InterPro" id="IPR049326">
    <property type="entry name" value="Rhodopsin_dom_fungi"/>
</dbReference>
<evidence type="ECO:0000256" key="5">
    <source>
        <dbReference type="ARBA" id="ARBA00038359"/>
    </source>
</evidence>
<evidence type="ECO:0000259" key="8">
    <source>
        <dbReference type="Pfam" id="PF20684"/>
    </source>
</evidence>
<evidence type="ECO:0000256" key="2">
    <source>
        <dbReference type="ARBA" id="ARBA00022692"/>
    </source>
</evidence>
<keyword evidence="2 7" id="KW-0812">Transmembrane</keyword>
<comment type="caution">
    <text evidence="9">The sequence shown here is derived from an EMBL/GenBank/DDBJ whole genome shotgun (WGS) entry which is preliminary data.</text>
</comment>
<feature type="region of interest" description="Disordered" evidence="6">
    <location>
        <begin position="424"/>
        <end position="450"/>
    </location>
</feature>
<evidence type="ECO:0000256" key="6">
    <source>
        <dbReference type="SAM" id="MobiDB-lite"/>
    </source>
</evidence>
<keyword evidence="10" id="KW-1185">Reference proteome</keyword>
<reference evidence="9" key="1">
    <citation type="submission" date="2020-03" db="EMBL/GenBank/DDBJ databases">
        <title>Draft Genome Sequence of Cylindrodendrum hubeiense.</title>
        <authorList>
            <person name="Buettner E."/>
            <person name="Kellner H."/>
        </authorList>
    </citation>
    <scope>NUCLEOTIDE SEQUENCE</scope>
    <source>
        <strain evidence="9">IHI 201604</strain>
    </source>
</reference>
<feature type="transmembrane region" description="Helical" evidence="7">
    <location>
        <begin position="149"/>
        <end position="171"/>
    </location>
</feature>
<dbReference type="InterPro" id="IPR052337">
    <property type="entry name" value="SAT4-like"/>
</dbReference>
<feature type="transmembrane region" description="Helical" evidence="7">
    <location>
        <begin position="183"/>
        <end position="205"/>
    </location>
</feature>
<dbReference type="PANTHER" id="PTHR33048">
    <property type="entry name" value="PTH11-LIKE INTEGRAL MEMBRANE PROTEIN (AFU_ORTHOLOGUE AFUA_5G11245)"/>
    <property type="match status" value="1"/>
</dbReference>
<comment type="subcellular location">
    <subcellularLocation>
        <location evidence="1">Membrane</location>
        <topology evidence="1">Multi-pass membrane protein</topology>
    </subcellularLocation>
</comment>
<dbReference type="Pfam" id="PF20684">
    <property type="entry name" value="Fung_rhodopsin"/>
    <property type="match status" value="1"/>
</dbReference>
<protein>
    <recommendedName>
        <fullName evidence="8">Rhodopsin domain-containing protein</fullName>
    </recommendedName>
</protein>
<proteinExistence type="inferred from homology"/>
<dbReference type="EMBL" id="JAANBB010000009">
    <property type="protein sequence ID" value="KAF7556808.1"/>
    <property type="molecule type" value="Genomic_DNA"/>
</dbReference>
<keyword evidence="4 7" id="KW-0472">Membrane</keyword>
<dbReference type="GO" id="GO:0016020">
    <property type="term" value="C:membrane"/>
    <property type="evidence" value="ECO:0007669"/>
    <property type="project" value="UniProtKB-SubCell"/>
</dbReference>
<feature type="transmembrane region" description="Helical" evidence="7">
    <location>
        <begin position="264"/>
        <end position="291"/>
    </location>
</feature>
<evidence type="ECO:0000256" key="4">
    <source>
        <dbReference type="ARBA" id="ARBA00023136"/>
    </source>
</evidence>
<feature type="transmembrane region" description="Helical" evidence="7">
    <location>
        <begin position="225"/>
        <end position="252"/>
    </location>
</feature>
<evidence type="ECO:0000256" key="3">
    <source>
        <dbReference type="ARBA" id="ARBA00022989"/>
    </source>
</evidence>
<feature type="transmembrane region" description="Helical" evidence="7">
    <location>
        <begin position="383"/>
        <end position="402"/>
    </location>
</feature>
<accession>A0A9P5HK45</accession>
<gene>
    <name evidence="9" type="ORF">G7Z17_g1109</name>
</gene>
<feature type="compositionally biased region" description="Polar residues" evidence="6">
    <location>
        <begin position="440"/>
        <end position="450"/>
    </location>
</feature>
<feature type="domain" description="Rhodopsin" evidence="8">
    <location>
        <begin position="165"/>
        <end position="408"/>
    </location>
</feature>
<evidence type="ECO:0000313" key="9">
    <source>
        <dbReference type="EMBL" id="KAF7556808.1"/>
    </source>
</evidence>
<dbReference type="AlphaFoldDB" id="A0A9P5HK45"/>
<dbReference type="OrthoDB" id="2496787at2759"/>
<comment type="similarity">
    <text evidence="5">Belongs to the SAT4 family.</text>
</comment>
<feature type="transmembrane region" description="Helical" evidence="7">
    <location>
        <begin position="311"/>
        <end position="333"/>
    </location>
</feature>
<feature type="transmembrane region" description="Helical" evidence="7">
    <location>
        <begin position="345"/>
        <end position="363"/>
    </location>
</feature>
<dbReference type="Proteomes" id="UP000722485">
    <property type="component" value="Unassembled WGS sequence"/>
</dbReference>